<dbReference type="EMBL" id="HBHU01005999">
    <property type="protein sequence ID" value="CAE0018066.1"/>
    <property type="molecule type" value="Transcribed_RNA"/>
</dbReference>
<feature type="transmembrane region" description="Helical" evidence="6">
    <location>
        <begin position="20"/>
        <end position="39"/>
    </location>
</feature>
<dbReference type="PANTHER" id="PTHR12709">
    <property type="entry name" value="DNA-DIRECTED RNA POLYMERASE II, III"/>
    <property type="match status" value="1"/>
</dbReference>
<dbReference type="CDD" id="cd04462">
    <property type="entry name" value="S1_RNAPII_Rpb7"/>
    <property type="match status" value="1"/>
</dbReference>
<dbReference type="GO" id="GO:0031369">
    <property type="term" value="F:translation initiation factor binding"/>
    <property type="evidence" value="ECO:0007669"/>
    <property type="project" value="TreeGrafter"/>
</dbReference>
<evidence type="ECO:0000313" key="9">
    <source>
        <dbReference type="EMBL" id="CAE0018066.1"/>
    </source>
</evidence>
<dbReference type="AlphaFoldDB" id="A0A7S2Z2K3"/>
<dbReference type="InterPro" id="IPR045113">
    <property type="entry name" value="Rpb7-like"/>
</dbReference>
<evidence type="ECO:0000259" key="8">
    <source>
        <dbReference type="Pfam" id="PF03876"/>
    </source>
</evidence>
<comment type="subcellular location">
    <subcellularLocation>
        <location evidence="1">Nucleus</location>
    </subcellularLocation>
</comment>
<name>A0A7S2Z2K3_9CHLO</name>
<dbReference type="FunFam" id="3.30.1490.120:FF:000001">
    <property type="entry name" value="DNA-directed RNA polymerase II subunit RPB7"/>
    <property type="match status" value="1"/>
</dbReference>
<evidence type="ECO:0000256" key="4">
    <source>
        <dbReference type="ARBA" id="ARBA00023163"/>
    </source>
</evidence>
<dbReference type="Pfam" id="PF03876">
    <property type="entry name" value="SHS2_Rpb7-N"/>
    <property type="match status" value="1"/>
</dbReference>
<keyword evidence="6" id="KW-0812">Transmembrane</keyword>
<sequence length="210" mass="22844">MAFVRGASGGWARLFASGGVWSSLGSFAFAPSAAMFFLLDMERIVTLPPQHFGSQLRETLHKQLVREVEGTCSGKHGYIVCVTRITDSGKGRVQVATGKATFHMKYQCVAFRPFKGEVVDCVVTQINKMGFFADAGPFAIFVSSNLIPEDYTFTNSEQGQSFVSGDEDVKIVKDCEVRVRIVGTRVDHAEIFGIGTIKEDYLGVLGGPEG</sequence>
<keyword evidence="6" id="KW-0472">Membrane</keyword>
<evidence type="ECO:0000256" key="1">
    <source>
        <dbReference type="ARBA" id="ARBA00004123"/>
    </source>
</evidence>
<dbReference type="Gene3D" id="2.40.50.140">
    <property type="entry name" value="Nucleic acid-binding proteins"/>
    <property type="match status" value="1"/>
</dbReference>
<evidence type="ECO:0000256" key="6">
    <source>
        <dbReference type="SAM" id="Phobius"/>
    </source>
</evidence>
<organism evidence="9">
    <name type="scientific">Chloropicon laureae</name>
    <dbReference type="NCBI Taxonomy" id="464258"/>
    <lineage>
        <taxon>Eukaryota</taxon>
        <taxon>Viridiplantae</taxon>
        <taxon>Chlorophyta</taxon>
        <taxon>Chloropicophyceae</taxon>
        <taxon>Chloropicales</taxon>
        <taxon>Chloropicaceae</taxon>
        <taxon>Chloropicon</taxon>
    </lineage>
</organism>
<dbReference type="CDD" id="cd04329">
    <property type="entry name" value="RNAP_II_Rpb7_N"/>
    <property type="match status" value="1"/>
</dbReference>
<dbReference type="GO" id="GO:0045948">
    <property type="term" value="P:positive regulation of translational initiation"/>
    <property type="evidence" value="ECO:0007669"/>
    <property type="project" value="TreeGrafter"/>
</dbReference>
<dbReference type="InterPro" id="IPR005576">
    <property type="entry name" value="Rpb7-like_N"/>
</dbReference>
<feature type="domain" description="S1 motif" evidence="7">
    <location>
        <begin position="113"/>
        <end position="191"/>
    </location>
</feature>
<dbReference type="InterPro" id="IPR036898">
    <property type="entry name" value="RNA_pol_Rpb7-like_N_sf"/>
</dbReference>
<accession>A0A7S2Z2K3</accession>
<dbReference type="SUPFAM" id="SSF88798">
    <property type="entry name" value="N-terminal, heterodimerisation domain of RBP7 (RpoE)"/>
    <property type="match status" value="1"/>
</dbReference>
<keyword evidence="5" id="KW-0539">Nucleus</keyword>
<dbReference type="GO" id="GO:0003727">
    <property type="term" value="F:single-stranded RNA binding"/>
    <property type="evidence" value="ECO:0007669"/>
    <property type="project" value="TreeGrafter"/>
</dbReference>
<feature type="domain" description="RNA polymerase Rpb7-like N-terminal" evidence="8">
    <location>
        <begin position="42"/>
        <end position="94"/>
    </location>
</feature>
<evidence type="ECO:0000256" key="5">
    <source>
        <dbReference type="ARBA" id="ARBA00023242"/>
    </source>
</evidence>
<dbReference type="PANTHER" id="PTHR12709:SF4">
    <property type="entry name" value="DNA-DIRECTED RNA POLYMERASE II SUBUNIT RPB7"/>
    <property type="match status" value="1"/>
</dbReference>
<dbReference type="GO" id="GO:0060213">
    <property type="term" value="P:positive regulation of nuclear-transcribed mRNA poly(A) tail shortening"/>
    <property type="evidence" value="ECO:0007669"/>
    <property type="project" value="TreeGrafter"/>
</dbReference>
<dbReference type="Gene3D" id="3.30.1490.120">
    <property type="entry name" value="RNA polymerase Rpb7-like, N-terminal domain"/>
    <property type="match status" value="1"/>
</dbReference>
<comment type="similarity">
    <text evidence="2">Belongs to the eukaryotic RPB7/RPC8 RNA polymerase subunit family.</text>
</comment>
<dbReference type="InterPro" id="IPR012340">
    <property type="entry name" value="NA-bd_OB-fold"/>
</dbReference>
<dbReference type="GO" id="GO:0000932">
    <property type="term" value="C:P-body"/>
    <property type="evidence" value="ECO:0007669"/>
    <property type="project" value="TreeGrafter"/>
</dbReference>
<keyword evidence="4" id="KW-0804">Transcription</keyword>
<dbReference type="GO" id="GO:0005665">
    <property type="term" value="C:RNA polymerase II, core complex"/>
    <property type="evidence" value="ECO:0007669"/>
    <property type="project" value="TreeGrafter"/>
</dbReference>
<keyword evidence="3" id="KW-0240">DNA-directed RNA polymerase</keyword>
<evidence type="ECO:0000259" key="7">
    <source>
        <dbReference type="Pfam" id="PF00575"/>
    </source>
</evidence>
<evidence type="ECO:0000256" key="3">
    <source>
        <dbReference type="ARBA" id="ARBA00022478"/>
    </source>
</evidence>
<dbReference type="InterPro" id="IPR003029">
    <property type="entry name" value="S1_domain"/>
</dbReference>
<protein>
    <recommendedName>
        <fullName evidence="10">DNA-directed RNA polymerase II subunit RPB7</fullName>
    </recommendedName>
</protein>
<evidence type="ECO:0008006" key="10">
    <source>
        <dbReference type="Google" id="ProtNLM"/>
    </source>
</evidence>
<dbReference type="GO" id="GO:0006367">
    <property type="term" value="P:transcription initiation at RNA polymerase II promoter"/>
    <property type="evidence" value="ECO:0007669"/>
    <property type="project" value="TreeGrafter"/>
</dbReference>
<evidence type="ECO:0000256" key="2">
    <source>
        <dbReference type="ARBA" id="ARBA00009307"/>
    </source>
</evidence>
<keyword evidence="6" id="KW-1133">Transmembrane helix</keyword>
<gene>
    <name evidence="9" type="ORF">CLAU1311_LOCUS3880</name>
</gene>
<proteinExistence type="inferred from homology"/>
<dbReference type="SUPFAM" id="SSF50249">
    <property type="entry name" value="Nucleic acid-binding proteins"/>
    <property type="match status" value="1"/>
</dbReference>
<reference evidence="9" key="1">
    <citation type="submission" date="2021-01" db="EMBL/GenBank/DDBJ databases">
        <authorList>
            <person name="Corre E."/>
            <person name="Pelletier E."/>
            <person name="Niang G."/>
            <person name="Scheremetjew M."/>
            <person name="Finn R."/>
            <person name="Kale V."/>
            <person name="Holt S."/>
            <person name="Cochrane G."/>
            <person name="Meng A."/>
            <person name="Brown T."/>
            <person name="Cohen L."/>
        </authorList>
    </citation>
    <scope>NUCLEOTIDE SEQUENCE</scope>
    <source>
        <strain evidence="9">RCC856</strain>
    </source>
</reference>
<dbReference type="GO" id="GO:0003697">
    <property type="term" value="F:single-stranded DNA binding"/>
    <property type="evidence" value="ECO:0007669"/>
    <property type="project" value="TreeGrafter"/>
</dbReference>
<dbReference type="Pfam" id="PF00575">
    <property type="entry name" value="S1"/>
    <property type="match status" value="1"/>
</dbReference>
<dbReference type="FunFam" id="2.40.50.140:FF:000043">
    <property type="entry name" value="DNA-directed RNA polymerase II subunit RPB7"/>
    <property type="match status" value="1"/>
</dbReference>